<keyword evidence="17" id="KW-1185">Reference proteome</keyword>
<dbReference type="AlphaFoldDB" id="A0A1H0RLP9"/>
<feature type="transmembrane region" description="Helical" evidence="14">
    <location>
        <begin position="134"/>
        <end position="153"/>
    </location>
</feature>
<evidence type="ECO:0000256" key="9">
    <source>
        <dbReference type="ARBA" id="ARBA00022777"/>
    </source>
</evidence>
<dbReference type="InterPro" id="IPR003594">
    <property type="entry name" value="HATPase_dom"/>
</dbReference>
<evidence type="ECO:0000256" key="12">
    <source>
        <dbReference type="ARBA" id="ARBA00023012"/>
    </source>
</evidence>
<proteinExistence type="predicted"/>
<dbReference type="Proteomes" id="UP000199159">
    <property type="component" value="Unassembled WGS sequence"/>
</dbReference>
<evidence type="ECO:0000256" key="8">
    <source>
        <dbReference type="ARBA" id="ARBA00022741"/>
    </source>
</evidence>
<evidence type="ECO:0000256" key="3">
    <source>
        <dbReference type="ARBA" id="ARBA00012438"/>
    </source>
</evidence>
<evidence type="ECO:0000256" key="13">
    <source>
        <dbReference type="ARBA" id="ARBA00023136"/>
    </source>
</evidence>
<evidence type="ECO:0000256" key="7">
    <source>
        <dbReference type="ARBA" id="ARBA00022692"/>
    </source>
</evidence>
<dbReference type="InterPro" id="IPR036890">
    <property type="entry name" value="HATPase_C_sf"/>
</dbReference>
<comment type="subcellular location">
    <subcellularLocation>
        <location evidence="2">Cell membrane</location>
        <topology evidence="2">Multi-pass membrane protein</topology>
    </subcellularLocation>
</comment>
<evidence type="ECO:0000313" key="16">
    <source>
        <dbReference type="EMBL" id="SDP30444.1"/>
    </source>
</evidence>
<keyword evidence="10" id="KW-0067">ATP-binding</keyword>
<evidence type="ECO:0000256" key="4">
    <source>
        <dbReference type="ARBA" id="ARBA00022475"/>
    </source>
</evidence>
<keyword evidence="11 14" id="KW-1133">Transmembrane helix</keyword>
<keyword evidence="6" id="KW-0808">Transferase</keyword>
<dbReference type="PANTHER" id="PTHR43065">
    <property type="entry name" value="SENSOR HISTIDINE KINASE"/>
    <property type="match status" value="1"/>
</dbReference>
<gene>
    <name evidence="16" type="ORF">SAMN05216565_102282</name>
</gene>
<evidence type="ECO:0000256" key="14">
    <source>
        <dbReference type="SAM" id="Phobius"/>
    </source>
</evidence>
<feature type="transmembrane region" description="Helical" evidence="14">
    <location>
        <begin position="104"/>
        <end position="122"/>
    </location>
</feature>
<keyword evidence="7 14" id="KW-0812">Transmembrane</keyword>
<dbReference type="EMBL" id="FNJU01000002">
    <property type="protein sequence ID" value="SDP30444.1"/>
    <property type="molecule type" value="Genomic_DNA"/>
</dbReference>
<feature type="transmembrane region" description="Helical" evidence="14">
    <location>
        <begin position="159"/>
        <end position="179"/>
    </location>
</feature>
<organism evidence="16 17">
    <name type="scientific">Litchfieldia salsa</name>
    <dbReference type="NCBI Taxonomy" id="930152"/>
    <lineage>
        <taxon>Bacteria</taxon>
        <taxon>Bacillati</taxon>
        <taxon>Bacillota</taxon>
        <taxon>Bacilli</taxon>
        <taxon>Bacillales</taxon>
        <taxon>Bacillaceae</taxon>
        <taxon>Litchfieldia</taxon>
    </lineage>
</organism>
<reference evidence="17" key="1">
    <citation type="submission" date="2016-10" db="EMBL/GenBank/DDBJ databases">
        <authorList>
            <person name="Varghese N."/>
            <person name="Submissions S."/>
        </authorList>
    </citation>
    <scope>NUCLEOTIDE SEQUENCE [LARGE SCALE GENOMIC DNA]</scope>
    <source>
        <strain evidence="17">IBRC-M10078</strain>
    </source>
</reference>
<evidence type="ECO:0000256" key="5">
    <source>
        <dbReference type="ARBA" id="ARBA00022553"/>
    </source>
</evidence>
<accession>A0A1H0RLP9</accession>
<dbReference type="EC" id="2.7.13.3" evidence="3"/>
<dbReference type="CDD" id="cd00082">
    <property type="entry name" value="HisKA"/>
    <property type="match status" value="1"/>
</dbReference>
<keyword evidence="13 14" id="KW-0472">Membrane</keyword>
<dbReference type="Gene3D" id="3.30.565.10">
    <property type="entry name" value="Histidine kinase-like ATPase, C-terminal domain"/>
    <property type="match status" value="1"/>
</dbReference>
<evidence type="ECO:0000256" key="11">
    <source>
        <dbReference type="ARBA" id="ARBA00022989"/>
    </source>
</evidence>
<dbReference type="InterPro" id="IPR036097">
    <property type="entry name" value="HisK_dim/P_sf"/>
</dbReference>
<feature type="domain" description="Histidine kinase" evidence="15">
    <location>
        <begin position="207"/>
        <end position="415"/>
    </location>
</feature>
<dbReference type="OrthoDB" id="9815750at2"/>
<dbReference type="InterPro" id="IPR011620">
    <property type="entry name" value="Sig_transdc_His_kinase_LytS_TM"/>
</dbReference>
<dbReference type="Pfam" id="PF07694">
    <property type="entry name" value="5TM-5TMR_LYT"/>
    <property type="match status" value="1"/>
</dbReference>
<dbReference type="SUPFAM" id="SSF47384">
    <property type="entry name" value="Homodimeric domain of signal transducing histidine kinase"/>
    <property type="match status" value="1"/>
</dbReference>
<evidence type="ECO:0000256" key="6">
    <source>
        <dbReference type="ARBA" id="ARBA00022679"/>
    </source>
</evidence>
<dbReference type="GO" id="GO:0005524">
    <property type="term" value="F:ATP binding"/>
    <property type="evidence" value="ECO:0007669"/>
    <property type="project" value="UniProtKB-KW"/>
</dbReference>
<dbReference type="PANTHER" id="PTHR43065:SF46">
    <property type="entry name" value="C4-DICARBOXYLATE TRANSPORT SENSOR PROTEIN DCTB"/>
    <property type="match status" value="1"/>
</dbReference>
<dbReference type="Pfam" id="PF00512">
    <property type="entry name" value="HisKA"/>
    <property type="match status" value="1"/>
</dbReference>
<dbReference type="PROSITE" id="PS50109">
    <property type="entry name" value="HIS_KIN"/>
    <property type="match status" value="1"/>
</dbReference>
<evidence type="ECO:0000259" key="15">
    <source>
        <dbReference type="PROSITE" id="PS50109"/>
    </source>
</evidence>
<sequence length="419" mass="47146">MIDLIKPIIVNITILFSLTFNANLFFPFNSKKPSTKKQNLIYGVISAFAATLCMLFPIEGIGETHFDLRMIIIFIVTLYGGVKAGGICTITVIVVRFFIGGTMAPVGIFVSFLAYVIAVLLRQWYIPARKFAKAVTIILIYFSFYFVTLLYFVPNLETHFYFIYFGGSILTSISLVFIIEKLIKVNEQFNETVYSDKLSTVSQMAASIAHEIRNPITTVRGFIQFLEKDTMDDKLKQYAPLILQELDRTNMIITNYLRLSKPNDFKMKEINLNKILVDSIDLLKPYGTYQNVSLFYNGSGTHYVLGDEDHLKQSIINVIKNGIEAVSDGSGYVKVSKRSTEDKRKVIIEIEDNGKGMTRDELSKLGLPYFTTKSKGTGLGSMITNRLIFEMDGSIEYVSTPNKGTIVRITLASSVLGIH</sequence>
<evidence type="ECO:0000313" key="17">
    <source>
        <dbReference type="Proteomes" id="UP000199159"/>
    </source>
</evidence>
<keyword evidence="4" id="KW-1003">Cell membrane</keyword>
<dbReference type="GO" id="GO:0071555">
    <property type="term" value="P:cell wall organization"/>
    <property type="evidence" value="ECO:0007669"/>
    <property type="project" value="InterPro"/>
</dbReference>
<keyword evidence="5" id="KW-0597">Phosphoprotein</keyword>
<dbReference type="InterPro" id="IPR004358">
    <property type="entry name" value="Sig_transdc_His_kin-like_C"/>
</dbReference>
<keyword evidence="12" id="KW-0902">Two-component regulatory system</keyword>
<comment type="catalytic activity">
    <reaction evidence="1">
        <text>ATP + protein L-histidine = ADP + protein N-phospho-L-histidine.</text>
        <dbReference type="EC" id="2.7.13.3"/>
    </reaction>
</comment>
<dbReference type="SMART" id="SM00388">
    <property type="entry name" value="HisKA"/>
    <property type="match status" value="1"/>
</dbReference>
<dbReference type="SMART" id="SM00387">
    <property type="entry name" value="HATPase_c"/>
    <property type="match status" value="1"/>
</dbReference>
<evidence type="ECO:0000256" key="2">
    <source>
        <dbReference type="ARBA" id="ARBA00004651"/>
    </source>
</evidence>
<feature type="transmembrane region" description="Helical" evidence="14">
    <location>
        <begin position="40"/>
        <end position="58"/>
    </location>
</feature>
<dbReference type="InterPro" id="IPR003661">
    <property type="entry name" value="HisK_dim/P_dom"/>
</dbReference>
<feature type="transmembrane region" description="Helical" evidence="14">
    <location>
        <begin position="7"/>
        <end position="28"/>
    </location>
</feature>
<dbReference type="RefSeq" id="WP_090850656.1">
    <property type="nucleotide sequence ID" value="NZ_FNJU01000002.1"/>
</dbReference>
<evidence type="ECO:0000256" key="10">
    <source>
        <dbReference type="ARBA" id="ARBA00022840"/>
    </source>
</evidence>
<dbReference type="Pfam" id="PF02518">
    <property type="entry name" value="HATPase_c"/>
    <property type="match status" value="1"/>
</dbReference>
<dbReference type="GO" id="GO:0005886">
    <property type="term" value="C:plasma membrane"/>
    <property type="evidence" value="ECO:0007669"/>
    <property type="project" value="UniProtKB-SubCell"/>
</dbReference>
<dbReference type="STRING" id="930152.SAMN05216565_102282"/>
<dbReference type="SUPFAM" id="SSF55874">
    <property type="entry name" value="ATPase domain of HSP90 chaperone/DNA topoisomerase II/histidine kinase"/>
    <property type="match status" value="1"/>
</dbReference>
<protein>
    <recommendedName>
        <fullName evidence="3">histidine kinase</fullName>
        <ecNumber evidence="3">2.7.13.3</ecNumber>
    </recommendedName>
</protein>
<dbReference type="PRINTS" id="PR00344">
    <property type="entry name" value="BCTRLSENSOR"/>
</dbReference>
<keyword evidence="8" id="KW-0547">Nucleotide-binding</keyword>
<evidence type="ECO:0000256" key="1">
    <source>
        <dbReference type="ARBA" id="ARBA00000085"/>
    </source>
</evidence>
<dbReference type="Gene3D" id="1.10.287.130">
    <property type="match status" value="1"/>
</dbReference>
<name>A0A1H0RLP9_9BACI</name>
<dbReference type="InterPro" id="IPR005467">
    <property type="entry name" value="His_kinase_dom"/>
</dbReference>
<feature type="transmembrane region" description="Helical" evidence="14">
    <location>
        <begin position="70"/>
        <end position="98"/>
    </location>
</feature>
<dbReference type="GO" id="GO:0000155">
    <property type="term" value="F:phosphorelay sensor kinase activity"/>
    <property type="evidence" value="ECO:0007669"/>
    <property type="project" value="InterPro"/>
</dbReference>
<keyword evidence="9 16" id="KW-0418">Kinase</keyword>